<dbReference type="InterPro" id="IPR001041">
    <property type="entry name" value="2Fe-2S_ferredoxin-type"/>
</dbReference>
<dbReference type="InterPro" id="IPR050415">
    <property type="entry name" value="MRET"/>
</dbReference>
<dbReference type="GO" id="GO:0051537">
    <property type="term" value="F:2 iron, 2 sulfur cluster binding"/>
    <property type="evidence" value="ECO:0007669"/>
    <property type="project" value="UniProtKB-KW"/>
</dbReference>
<dbReference type="PROSITE" id="PS51384">
    <property type="entry name" value="FAD_FR"/>
    <property type="match status" value="1"/>
</dbReference>
<dbReference type="SUPFAM" id="SSF63380">
    <property type="entry name" value="Riboflavin synthase domain-like"/>
    <property type="match status" value="1"/>
</dbReference>
<dbReference type="CDD" id="cd06214">
    <property type="entry name" value="PA_degradation_oxidoreductase_like"/>
    <property type="match status" value="1"/>
</dbReference>
<dbReference type="InterPro" id="IPR008333">
    <property type="entry name" value="Cbr1-like_FAD-bd_dom"/>
</dbReference>
<feature type="domain" description="FAD-binding FR-type" evidence="10">
    <location>
        <begin position="3"/>
        <end position="109"/>
    </location>
</feature>
<gene>
    <name evidence="11" type="ORF">AWC30_06555</name>
</gene>
<dbReference type="Pfam" id="PF00175">
    <property type="entry name" value="NAD_binding_1"/>
    <property type="match status" value="1"/>
</dbReference>
<sequence>MTERSHELRVFEVIKETAEAVTLVFDVPSEAASRFDYKPGQFLTVCIPSDRTGSVARCYSLSSSPHQDSRPAVTVKRVSGGFASNWICDNVAVDSLLTVLEPSGSFTPRSFDDDVLLCAAGSGITPILSIAKSLLYTGAGKVTLFYANRDRDAVIFADQIGGLAERFPHRFTVTHWLEAERGLPQSTAVADLIAPDVDRDIFLCGPAGFAEEVRAALTQLRVPAERLHIENYKSLETNPFLTPAAQVPVVAPLGEGGARVRVELDGESHVFDWPKDTPLLDVLLAAGLDPPHVCRESACGTCVCSVKSGRTKMRMNESLIEEELSRGLTLACQTLPESAEVDIAFDQ</sequence>
<evidence type="ECO:0000256" key="8">
    <source>
        <dbReference type="ARBA" id="ARBA00023014"/>
    </source>
</evidence>
<evidence type="ECO:0000313" key="11">
    <source>
        <dbReference type="EMBL" id="ORX06074.1"/>
    </source>
</evidence>
<dbReference type="PRINTS" id="PR00371">
    <property type="entry name" value="FPNCR"/>
</dbReference>
<dbReference type="SUPFAM" id="SSF52343">
    <property type="entry name" value="Ferredoxin reductase-like, C-terminal NADP-linked domain"/>
    <property type="match status" value="1"/>
</dbReference>
<evidence type="ECO:0000256" key="5">
    <source>
        <dbReference type="ARBA" id="ARBA00022827"/>
    </source>
</evidence>
<dbReference type="GO" id="GO:0050660">
    <property type="term" value="F:flavin adenine dinucleotide binding"/>
    <property type="evidence" value="ECO:0007669"/>
    <property type="project" value="TreeGrafter"/>
</dbReference>
<keyword evidence="5" id="KW-0274">FAD</keyword>
<dbReference type="PROSITE" id="PS51085">
    <property type="entry name" value="2FE2S_FER_2"/>
    <property type="match status" value="1"/>
</dbReference>
<dbReference type="Proteomes" id="UP000193090">
    <property type="component" value="Unassembled WGS sequence"/>
</dbReference>
<keyword evidence="3" id="KW-0001">2Fe-2S</keyword>
<dbReference type="InterPro" id="IPR012675">
    <property type="entry name" value="Beta-grasp_dom_sf"/>
</dbReference>
<dbReference type="PRINTS" id="PR00410">
    <property type="entry name" value="PHEHYDRXLASE"/>
</dbReference>
<feature type="domain" description="2Fe-2S ferredoxin-type" evidence="9">
    <location>
        <begin position="258"/>
        <end position="347"/>
    </location>
</feature>
<dbReference type="InterPro" id="IPR001433">
    <property type="entry name" value="OxRdtase_FAD/NAD-bd"/>
</dbReference>
<dbReference type="InterPro" id="IPR017927">
    <property type="entry name" value="FAD-bd_FR_type"/>
</dbReference>
<dbReference type="Pfam" id="PF00111">
    <property type="entry name" value="Fer2"/>
    <property type="match status" value="1"/>
</dbReference>
<dbReference type="CDD" id="cd00207">
    <property type="entry name" value="fer2"/>
    <property type="match status" value="1"/>
</dbReference>
<dbReference type="STRING" id="1798.AWC30_06555"/>
<evidence type="ECO:0000259" key="10">
    <source>
        <dbReference type="PROSITE" id="PS51384"/>
    </source>
</evidence>
<evidence type="ECO:0000256" key="1">
    <source>
        <dbReference type="ARBA" id="ARBA00001974"/>
    </source>
</evidence>
<evidence type="ECO:0000256" key="7">
    <source>
        <dbReference type="ARBA" id="ARBA00023004"/>
    </source>
</evidence>
<dbReference type="EMBL" id="LQPZ01000016">
    <property type="protein sequence ID" value="ORX06074.1"/>
    <property type="molecule type" value="Genomic_DNA"/>
</dbReference>
<dbReference type="PANTHER" id="PTHR47354:SF8">
    <property type="entry name" value="1,2-PHENYLACETYL-COA EPOXIDASE, SUBUNIT E"/>
    <property type="match status" value="1"/>
</dbReference>
<dbReference type="OrthoDB" id="9796486at2"/>
<dbReference type="InterPro" id="IPR001709">
    <property type="entry name" value="Flavoprot_Pyr_Nucl_cyt_Rdtase"/>
</dbReference>
<dbReference type="GO" id="GO:0016491">
    <property type="term" value="F:oxidoreductase activity"/>
    <property type="evidence" value="ECO:0007669"/>
    <property type="project" value="UniProtKB-KW"/>
</dbReference>
<evidence type="ECO:0000313" key="12">
    <source>
        <dbReference type="Proteomes" id="UP000193090"/>
    </source>
</evidence>
<comment type="cofactor">
    <cofactor evidence="1">
        <name>FAD</name>
        <dbReference type="ChEBI" id="CHEBI:57692"/>
    </cofactor>
</comment>
<dbReference type="Gene3D" id="2.40.30.10">
    <property type="entry name" value="Translation factors"/>
    <property type="match status" value="1"/>
</dbReference>
<dbReference type="GO" id="GO:0046872">
    <property type="term" value="F:metal ion binding"/>
    <property type="evidence" value="ECO:0007669"/>
    <property type="project" value="UniProtKB-KW"/>
</dbReference>
<dbReference type="InterPro" id="IPR036010">
    <property type="entry name" value="2Fe-2S_ferredoxin-like_sf"/>
</dbReference>
<evidence type="ECO:0000256" key="6">
    <source>
        <dbReference type="ARBA" id="ARBA00023002"/>
    </source>
</evidence>
<organism evidence="11 12">
    <name type="scientific">Mycolicibacillus trivialis</name>
    <dbReference type="NCBI Taxonomy" id="1798"/>
    <lineage>
        <taxon>Bacteria</taxon>
        <taxon>Bacillati</taxon>
        <taxon>Actinomycetota</taxon>
        <taxon>Actinomycetes</taxon>
        <taxon>Mycobacteriales</taxon>
        <taxon>Mycobacteriaceae</taxon>
        <taxon>Mycolicibacillus</taxon>
    </lineage>
</organism>
<dbReference type="InterPro" id="IPR039261">
    <property type="entry name" value="FNR_nucleotide-bd"/>
</dbReference>
<dbReference type="InterPro" id="IPR017938">
    <property type="entry name" value="Riboflavin_synthase-like_b-brl"/>
</dbReference>
<evidence type="ECO:0000256" key="4">
    <source>
        <dbReference type="ARBA" id="ARBA00022723"/>
    </source>
</evidence>
<dbReference type="AlphaFoldDB" id="A0A1X2ELN0"/>
<keyword evidence="7" id="KW-0408">Iron</keyword>
<dbReference type="Pfam" id="PF00970">
    <property type="entry name" value="FAD_binding_6"/>
    <property type="match status" value="1"/>
</dbReference>
<reference evidence="11 12" key="1">
    <citation type="submission" date="2016-01" db="EMBL/GenBank/DDBJ databases">
        <title>The new phylogeny of the genus Mycobacterium.</title>
        <authorList>
            <person name="Tarcisio F."/>
            <person name="Conor M."/>
            <person name="Antonella G."/>
            <person name="Elisabetta G."/>
            <person name="Giulia F.S."/>
            <person name="Sara T."/>
            <person name="Anna F."/>
            <person name="Clotilde B."/>
            <person name="Roberto B."/>
            <person name="Veronica D.S."/>
            <person name="Fabio R."/>
            <person name="Monica P."/>
            <person name="Olivier J."/>
            <person name="Enrico T."/>
            <person name="Nicola S."/>
        </authorList>
    </citation>
    <scope>NUCLEOTIDE SEQUENCE [LARGE SCALE GENOMIC DNA]</scope>
    <source>
        <strain evidence="11 12">DSM 44153</strain>
    </source>
</reference>
<keyword evidence="8" id="KW-0411">Iron-sulfur</keyword>
<evidence type="ECO:0000259" key="9">
    <source>
        <dbReference type="PROSITE" id="PS51085"/>
    </source>
</evidence>
<dbReference type="RefSeq" id="WP_085109341.1">
    <property type="nucleotide sequence ID" value="NZ_JACKSN010000030.1"/>
</dbReference>
<keyword evidence="2" id="KW-0285">Flavoprotein</keyword>
<dbReference type="Gene3D" id="3.10.20.30">
    <property type="match status" value="1"/>
</dbReference>
<keyword evidence="6" id="KW-0560">Oxidoreductase</keyword>
<evidence type="ECO:0000256" key="3">
    <source>
        <dbReference type="ARBA" id="ARBA00022714"/>
    </source>
</evidence>
<proteinExistence type="predicted"/>
<dbReference type="Gene3D" id="3.40.50.80">
    <property type="entry name" value="Nucleotide-binding domain of ferredoxin-NADP reductase (FNR) module"/>
    <property type="match status" value="1"/>
</dbReference>
<evidence type="ECO:0000256" key="2">
    <source>
        <dbReference type="ARBA" id="ARBA00022630"/>
    </source>
</evidence>
<name>A0A1X2ELN0_9MYCO</name>
<keyword evidence="4" id="KW-0479">Metal-binding</keyword>
<dbReference type="SUPFAM" id="SSF54292">
    <property type="entry name" value="2Fe-2S ferredoxin-like"/>
    <property type="match status" value="1"/>
</dbReference>
<accession>A0A1X2ELN0</accession>
<comment type="caution">
    <text evidence="11">The sequence shown here is derived from an EMBL/GenBank/DDBJ whole genome shotgun (WGS) entry which is preliminary data.</text>
</comment>
<keyword evidence="12" id="KW-1185">Reference proteome</keyword>
<protein>
    <submittedName>
        <fullName evidence="11">3-ketosteroid-9-alpha-hydroxylase</fullName>
    </submittedName>
</protein>
<dbReference type="PANTHER" id="PTHR47354">
    <property type="entry name" value="NADH OXIDOREDUCTASE HCR"/>
    <property type="match status" value="1"/>
</dbReference>